<organism evidence="2">
    <name type="scientific">Woronichinia naegeliana WA131</name>
    <dbReference type="NCBI Taxonomy" id="2824559"/>
    <lineage>
        <taxon>Bacteria</taxon>
        <taxon>Bacillati</taxon>
        <taxon>Cyanobacteriota</taxon>
        <taxon>Cyanophyceae</taxon>
        <taxon>Synechococcales</taxon>
        <taxon>Coelosphaeriaceae</taxon>
        <taxon>Woronichinia</taxon>
    </lineage>
</organism>
<reference evidence="2" key="1">
    <citation type="submission" date="2021-04" db="EMBL/GenBank/DDBJ databases">
        <title>Genome sequence of Woronichinia naegeliana from Washington state freshwater lake bloom.</title>
        <authorList>
            <person name="Dreher T.W."/>
        </authorList>
    </citation>
    <scope>NUCLEOTIDE SEQUENCE</scope>
    <source>
        <strain evidence="2">WA131</strain>
    </source>
</reference>
<feature type="transmembrane region" description="Helical" evidence="1">
    <location>
        <begin position="35"/>
        <end position="54"/>
    </location>
</feature>
<sequence>MQFIFYLLLTAIAYVICLVKLKGRTEQEQIGSTPVFFNTLIFFGIFEFYFLKSLFSNPGFHLFGIVISLTLSLSIYFYLKSLKKDVESIFYKLINQGEGKVSILTFMQRTELSQEEATAFLEQKIAQHQGDSYETLGNIYYEFYNW</sequence>
<dbReference type="Proteomes" id="UP001065613">
    <property type="component" value="Chromosome"/>
</dbReference>
<dbReference type="KEGG" id="wna:KA717_02865"/>
<evidence type="ECO:0000256" key="1">
    <source>
        <dbReference type="SAM" id="Phobius"/>
    </source>
</evidence>
<evidence type="ECO:0000313" key="2">
    <source>
        <dbReference type="EMBL" id="UXE61887.1"/>
    </source>
</evidence>
<name>A0A977PWS6_9CYAN</name>
<keyword evidence="1" id="KW-1133">Transmembrane helix</keyword>
<keyword evidence="1" id="KW-0472">Membrane</keyword>
<proteinExistence type="predicted"/>
<protein>
    <submittedName>
        <fullName evidence="2">Uncharacterized protein</fullName>
    </submittedName>
</protein>
<gene>
    <name evidence="2" type="ORF">KA717_02865</name>
</gene>
<accession>A0A977PWS6</accession>
<dbReference type="EMBL" id="CP073041">
    <property type="protein sequence ID" value="UXE61887.1"/>
    <property type="molecule type" value="Genomic_DNA"/>
</dbReference>
<keyword evidence="1" id="KW-0812">Transmembrane</keyword>
<dbReference type="AlphaFoldDB" id="A0A977PWS6"/>
<feature type="transmembrane region" description="Helical" evidence="1">
    <location>
        <begin position="60"/>
        <end position="79"/>
    </location>
</feature>
<feature type="transmembrane region" description="Helical" evidence="1">
    <location>
        <begin position="6"/>
        <end position="23"/>
    </location>
</feature>